<sequence>MSLKSVVLVLALVASVYGQGTETDLLSQARRRTQAQAIGSICPTAVDALSSSIKIPTGVEIDYRTIRTPCIRIERRRVAGIRVRVPVAATCDNRVPSGASIKYEEKSLSSMIGGDVTRTLEASCECFKLADKILREGLQNSFESVHYSLAISAALTSGLKVQNCLIDLGLNVQEPDKDNVLAEIRDGRGASLYRVTELEEIDLAFYQKENSADRLADDFVALKDDIVDRINTVTSAVTDRMNVLERVPQLLRKTRADLEACASENKTSVEQSRIAQLDEMAGKIERLTTLMDTVPAVLDALQAAEDLYKLMNYRETIAEAISSGQAPDLPSMVEGLKGGTKVAEAFEQVKSLFTDFDDVLFDVTLLESIPEKIPSEMQDCMRRRGENAFTDLDTASLGVPDLREMADKIIVTNLEVRGGVASYSRFIDISVPMPCSRMEDKCFEVKEIGFKQCVEWPEFYKCTYEKEVPLPNHHIPWVGFYLYGRS</sequence>
<gene>
    <name evidence="2" type="ORF">Vbra_3480</name>
</gene>
<dbReference type="EMBL" id="CDMY01000908">
    <property type="protein sequence ID" value="CEM36883.1"/>
    <property type="molecule type" value="Genomic_DNA"/>
</dbReference>
<reference evidence="2 3" key="1">
    <citation type="submission" date="2014-11" db="EMBL/GenBank/DDBJ databases">
        <authorList>
            <person name="Zhu J."/>
            <person name="Qi W."/>
            <person name="Song R."/>
        </authorList>
    </citation>
    <scope>NUCLEOTIDE SEQUENCE [LARGE SCALE GENOMIC DNA]</scope>
</reference>
<proteinExistence type="predicted"/>
<keyword evidence="1" id="KW-0732">Signal</keyword>
<feature type="signal peptide" evidence="1">
    <location>
        <begin position="1"/>
        <end position="18"/>
    </location>
</feature>
<organism evidence="2 3">
    <name type="scientific">Vitrella brassicaformis (strain CCMP3155)</name>
    <dbReference type="NCBI Taxonomy" id="1169540"/>
    <lineage>
        <taxon>Eukaryota</taxon>
        <taxon>Sar</taxon>
        <taxon>Alveolata</taxon>
        <taxon>Colpodellida</taxon>
        <taxon>Vitrellaceae</taxon>
        <taxon>Vitrella</taxon>
    </lineage>
</organism>
<dbReference type="Proteomes" id="UP000041254">
    <property type="component" value="Unassembled WGS sequence"/>
</dbReference>
<name>A0A0G4H0E6_VITBC</name>
<dbReference type="InParanoid" id="A0A0G4H0E6"/>
<dbReference type="STRING" id="1169540.A0A0G4H0E6"/>
<accession>A0A0G4H0E6</accession>
<dbReference type="PhylomeDB" id="A0A0G4H0E6"/>
<feature type="chain" id="PRO_5005190759" evidence="1">
    <location>
        <begin position="19"/>
        <end position="486"/>
    </location>
</feature>
<evidence type="ECO:0000313" key="2">
    <source>
        <dbReference type="EMBL" id="CEM36883.1"/>
    </source>
</evidence>
<keyword evidence="3" id="KW-1185">Reference proteome</keyword>
<dbReference type="AlphaFoldDB" id="A0A0G4H0E6"/>
<evidence type="ECO:0000256" key="1">
    <source>
        <dbReference type="SAM" id="SignalP"/>
    </source>
</evidence>
<dbReference type="VEuPathDB" id="CryptoDB:Vbra_3480"/>
<dbReference type="OrthoDB" id="2590365at2759"/>
<evidence type="ECO:0000313" key="3">
    <source>
        <dbReference type="Proteomes" id="UP000041254"/>
    </source>
</evidence>
<protein>
    <submittedName>
        <fullName evidence="2">Uncharacterized protein</fullName>
    </submittedName>
</protein>